<accession>A0A3E3E4L0</accession>
<reference evidence="1" key="2">
    <citation type="submission" date="2023-01" db="EMBL/GenBank/DDBJ databases">
        <title>Human gut microbiome strain richness.</title>
        <authorList>
            <person name="Chen-Liaw A."/>
        </authorList>
    </citation>
    <scope>NUCLEOTIDE SEQUENCE</scope>
    <source>
        <strain evidence="1">D8_m1001271B151109d0_201107</strain>
    </source>
</reference>
<name>A0A3E3E4L0_9FIRM</name>
<evidence type="ECO:0000313" key="2">
    <source>
        <dbReference type="EMBL" id="RGD76279.1"/>
    </source>
</evidence>
<evidence type="ECO:0000313" key="1">
    <source>
        <dbReference type="EMBL" id="MDB7981963.1"/>
    </source>
</evidence>
<organism evidence="2 3">
    <name type="scientific">Faecalicoccus pleomorphus</name>
    <dbReference type="NCBI Taxonomy" id="1323"/>
    <lineage>
        <taxon>Bacteria</taxon>
        <taxon>Bacillati</taxon>
        <taxon>Bacillota</taxon>
        <taxon>Erysipelotrichia</taxon>
        <taxon>Erysipelotrichales</taxon>
        <taxon>Erysipelotrichaceae</taxon>
        <taxon>Faecalicoccus</taxon>
    </lineage>
</organism>
<comment type="caution">
    <text evidence="2">The sequence shown here is derived from an EMBL/GenBank/DDBJ whole genome shotgun (WGS) entry which is preliminary data.</text>
</comment>
<dbReference type="EMBL" id="QUSK01000014">
    <property type="protein sequence ID" value="RGD76279.1"/>
    <property type="molecule type" value="Genomic_DNA"/>
</dbReference>
<evidence type="ECO:0000313" key="3">
    <source>
        <dbReference type="Proteomes" id="UP000260721"/>
    </source>
</evidence>
<dbReference type="Proteomes" id="UP000260721">
    <property type="component" value="Unassembled WGS sequence"/>
</dbReference>
<dbReference type="AlphaFoldDB" id="A0A3E3E4L0"/>
<reference evidence="2 3" key="1">
    <citation type="submission" date="2018-08" db="EMBL/GenBank/DDBJ databases">
        <title>A genome reference for cultivated species of the human gut microbiota.</title>
        <authorList>
            <person name="Zou Y."/>
            <person name="Xue W."/>
            <person name="Luo G."/>
        </authorList>
    </citation>
    <scope>NUCLEOTIDE SEQUENCE [LARGE SCALE GENOMIC DNA]</scope>
    <source>
        <strain evidence="2 3">TF08-11</strain>
    </source>
</reference>
<sequence>MSKKYPALYTTSTKGTFFKHCSINKTIYFELLMNEEQALKNSEYKEYMNYIQQECYDALVHKFITSQPLKVTNDRIPFVIFKSNADFSTIRLFCKAILDELYASTGIDPKAKYYETETIFVEINKTPTMLRKNNIGEKLTQSPGFKNNIEILEGSHEKIDSGIVTSFKEYEILKAEKEKVDDDEIVEW</sequence>
<dbReference type="RefSeq" id="WP_117446399.1">
    <property type="nucleotide sequence ID" value="NZ_CALCIP010000014.1"/>
</dbReference>
<dbReference type="Proteomes" id="UP001212981">
    <property type="component" value="Unassembled WGS sequence"/>
</dbReference>
<dbReference type="EMBL" id="JAQLXO010000003">
    <property type="protein sequence ID" value="MDB7981963.1"/>
    <property type="molecule type" value="Genomic_DNA"/>
</dbReference>
<protein>
    <submittedName>
        <fullName evidence="2">Uncharacterized protein</fullName>
    </submittedName>
</protein>
<gene>
    <name evidence="2" type="ORF">DXC78_07190</name>
    <name evidence="1" type="ORF">PND82_03910</name>
</gene>
<proteinExistence type="predicted"/>